<dbReference type="SUPFAM" id="SSF53850">
    <property type="entry name" value="Periplasmic binding protein-like II"/>
    <property type="match status" value="1"/>
</dbReference>
<dbReference type="PANTHER" id="PTHR30024">
    <property type="entry name" value="ALIPHATIC SULFONATES-BINDING PROTEIN-RELATED"/>
    <property type="match status" value="1"/>
</dbReference>
<protein>
    <submittedName>
        <fullName evidence="5">Sulfonate transport system substrate-binding protein</fullName>
    </submittedName>
</protein>
<evidence type="ECO:0000313" key="6">
    <source>
        <dbReference type="Proteomes" id="UP000295129"/>
    </source>
</evidence>
<dbReference type="InterPro" id="IPR010067">
    <property type="entry name" value="ABC_SsuA_sub-bd"/>
</dbReference>
<dbReference type="CDD" id="cd13558">
    <property type="entry name" value="PBP2_SsuA_like_2"/>
    <property type="match status" value="1"/>
</dbReference>
<dbReference type="RefSeq" id="WP_133587630.1">
    <property type="nucleotide sequence ID" value="NZ_SNVV01000001.1"/>
</dbReference>
<dbReference type="Pfam" id="PF09084">
    <property type="entry name" value="NMT1"/>
    <property type="match status" value="1"/>
</dbReference>
<dbReference type="OrthoDB" id="286202at2"/>
<dbReference type="InterPro" id="IPR015168">
    <property type="entry name" value="SsuA/THI5"/>
</dbReference>
<dbReference type="PANTHER" id="PTHR30024:SF48">
    <property type="entry name" value="ABC TRANSPORTER SUBSTRATE-BINDING PROTEIN"/>
    <property type="match status" value="1"/>
</dbReference>
<accession>A0A4R6EGH8</accession>
<proteinExistence type="predicted"/>
<evidence type="ECO:0000256" key="1">
    <source>
        <dbReference type="ARBA" id="ARBA00004418"/>
    </source>
</evidence>
<gene>
    <name evidence="5" type="ORF">C7389_101292</name>
</gene>
<comment type="caution">
    <text evidence="5">The sequence shown here is derived from an EMBL/GenBank/DDBJ whole genome shotgun (WGS) entry which is preliminary data.</text>
</comment>
<feature type="domain" description="SsuA/THI5-like" evidence="4">
    <location>
        <begin position="92"/>
        <end position="209"/>
    </location>
</feature>
<dbReference type="EMBL" id="SNVV01000001">
    <property type="protein sequence ID" value="TDN56913.1"/>
    <property type="molecule type" value="Genomic_DNA"/>
</dbReference>
<dbReference type="InterPro" id="IPR006311">
    <property type="entry name" value="TAT_signal"/>
</dbReference>
<dbReference type="NCBIfam" id="TIGR01728">
    <property type="entry name" value="SsuA_fam"/>
    <property type="match status" value="1"/>
</dbReference>
<dbReference type="Proteomes" id="UP000295129">
    <property type="component" value="Unassembled WGS sequence"/>
</dbReference>
<dbReference type="GO" id="GO:0042626">
    <property type="term" value="F:ATPase-coupled transmembrane transporter activity"/>
    <property type="evidence" value="ECO:0007669"/>
    <property type="project" value="InterPro"/>
</dbReference>
<name>A0A4R6EGH8_9RHOO</name>
<evidence type="ECO:0000259" key="4">
    <source>
        <dbReference type="Pfam" id="PF09084"/>
    </source>
</evidence>
<reference evidence="5 6" key="1">
    <citation type="submission" date="2019-03" db="EMBL/GenBank/DDBJ databases">
        <title>Genomic Encyclopedia of Type Strains, Phase IV (KMG-IV): sequencing the most valuable type-strain genomes for metagenomic binning, comparative biology and taxonomic classification.</title>
        <authorList>
            <person name="Goeker M."/>
        </authorList>
    </citation>
    <scope>NUCLEOTIDE SEQUENCE [LARGE SCALE GENOMIC DNA]</scope>
    <source>
        <strain evidence="5 6">DSM 12121</strain>
    </source>
</reference>
<dbReference type="PROSITE" id="PS51318">
    <property type="entry name" value="TAT"/>
    <property type="match status" value="1"/>
</dbReference>
<organism evidence="5 6">
    <name type="scientific">Azoarcus indigens</name>
    <dbReference type="NCBI Taxonomy" id="29545"/>
    <lineage>
        <taxon>Bacteria</taxon>
        <taxon>Pseudomonadati</taxon>
        <taxon>Pseudomonadota</taxon>
        <taxon>Betaproteobacteria</taxon>
        <taxon>Rhodocyclales</taxon>
        <taxon>Zoogloeaceae</taxon>
        <taxon>Azoarcus</taxon>
    </lineage>
</organism>
<sequence>MSCIRLRLLHAENTGFDRQRRHLLGLGAASLLGGLAPGALISPVAAAPIPAGTRLRIAQYKGGDRLLLAAAGLADTPYAIDWAEFASGNLMVEAMNGGSLDLAYGSEIPPLFGHLAGANIRVVAVIKGDVNEQTVLVPKDSAIRAIADLKGKRVGYVRATTTHYYLTKMLAEVGLGFADIQAINLSVPDGASAFRTGQLDAWAIYGYSVPLAQTSVGARVLKRANGYLSGNYLYFSPPQAIADPARNAALADVFLRLQKAFAWRQANPERYAEAIAPEIGVPVDAVLTLLRNESQPRRLVAVDEAAIRSQQDVADTFLKSGVINRQVDLHPLWDRSFEPVLNGRAG</sequence>
<evidence type="ECO:0000256" key="3">
    <source>
        <dbReference type="ARBA" id="ARBA00022729"/>
    </source>
</evidence>
<evidence type="ECO:0000313" key="5">
    <source>
        <dbReference type="EMBL" id="TDN56913.1"/>
    </source>
</evidence>
<dbReference type="GO" id="GO:0042597">
    <property type="term" value="C:periplasmic space"/>
    <property type="evidence" value="ECO:0007669"/>
    <property type="project" value="UniProtKB-SubCell"/>
</dbReference>
<keyword evidence="3" id="KW-0732">Signal</keyword>
<dbReference type="AlphaFoldDB" id="A0A4R6EGH8"/>
<comment type="subcellular location">
    <subcellularLocation>
        <location evidence="1">Periplasm</location>
    </subcellularLocation>
</comment>
<keyword evidence="6" id="KW-1185">Reference proteome</keyword>
<dbReference type="GO" id="GO:0016020">
    <property type="term" value="C:membrane"/>
    <property type="evidence" value="ECO:0007669"/>
    <property type="project" value="InterPro"/>
</dbReference>
<dbReference type="Gene3D" id="3.40.190.10">
    <property type="entry name" value="Periplasmic binding protein-like II"/>
    <property type="match status" value="2"/>
</dbReference>
<keyword evidence="2" id="KW-0813">Transport</keyword>
<evidence type="ECO:0000256" key="2">
    <source>
        <dbReference type="ARBA" id="ARBA00022448"/>
    </source>
</evidence>